<dbReference type="InterPro" id="IPR001959">
    <property type="entry name" value="Transposase"/>
</dbReference>
<dbReference type="GO" id="GO:0032196">
    <property type="term" value="P:transposition"/>
    <property type="evidence" value="ECO:0007669"/>
    <property type="project" value="UniProtKB-KW"/>
</dbReference>
<evidence type="ECO:0000256" key="3">
    <source>
        <dbReference type="ARBA" id="ARBA00023125"/>
    </source>
</evidence>
<dbReference type="GO" id="GO:0003677">
    <property type="term" value="F:DNA binding"/>
    <property type="evidence" value="ECO:0007669"/>
    <property type="project" value="UniProtKB-KW"/>
</dbReference>
<keyword evidence="4" id="KW-0233">DNA recombination</keyword>
<comment type="similarity">
    <text evidence="1">In the C-terminal section; belongs to the transposase 35 family.</text>
</comment>
<accession>A0AB34X0S3</accession>
<evidence type="ECO:0000256" key="1">
    <source>
        <dbReference type="ARBA" id="ARBA00008761"/>
    </source>
</evidence>
<sequence length="469" mass="53035">MSLVARRENKQKSPNDEARLAKNARIREAGKATRARRAKMECIVRKIKVDRSHLNNKQKEAIARLFLESKWLTNSCIANERFDIDYLKDLGDKVQVKTPEGMEEREFLVLGGQLSQSVIKGLKDNLRALSKLKSNGRKVGRLRYRRQVRMVNFPQYGNSHKINREKNRVKLAKIPGWMRVRGLDQLPAEAEFANCKLLDKPDGLFIAITCYTDKEPEDFTPGTSIGVDMGVKTHLTFSNGTKVDVLVEESERAKGLRRKISRQKPGSNNRAKTMARLEKVLAKDANKREDIANKIVHELLKNETVYYQDEPLNKWFEKQGRVKAGRRLQGSILGRVKEKLSRNPRAVMLDRYLATTATCICGHKTKHEPDKRTFVCSACGYSDDRDIHAAKNMARLGQSQNASAMEHSSTLADKHVRPVAPMDYTFIGKTGGVWMKQEAPTYSVIGVVHLSARPDVKSMGVALRKAGLI</sequence>
<reference evidence="7 8" key="1">
    <citation type="submission" date="2016-01" db="EMBL/GenBank/DDBJ databases">
        <authorList>
            <person name="Mitreva M."/>
            <person name="Pepin K.H."/>
            <person name="Mihindukulasuriya K.A."/>
            <person name="Fulton R."/>
            <person name="Fronick C."/>
            <person name="O'Laughlin M."/>
            <person name="Miner T."/>
            <person name="Herter B."/>
            <person name="Rosa B.A."/>
            <person name="Cordes M."/>
            <person name="Tomlinson C."/>
            <person name="Wollam A."/>
            <person name="Palsikar V.B."/>
            <person name="Mardis E.R."/>
            <person name="Wilson R.K."/>
        </authorList>
    </citation>
    <scope>NUCLEOTIDE SEQUENCE [LARGE SCALE GENOMIC DNA]</scope>
    <source>
        <strain evidence="7 8">DNF00696</strain>
    </source>
</reference>
<evidence type="ECO:0000256" key="2">
    <source>
        <dbReference type="ARBA" id="ARBA00022578"/>
    </source>
</evidence>
<protein>
    <submittedName>
        <fullName evidence="7">Transposase, IS605 family</fullName>
    </submittedName>
</protein>
<feature type="domain" description="Probable transposase IS891/IS1136/IS1341" evidence="5">
    <location>
        <begin position="212"/>
        <end position="302"/>
    </location>
</feature>
<dbReference type="Proteomes" id="UP000070572">
    <property type="component" value="Unassembled WGS sequence"/>
</dbReference>
<dbReference type="NCBIfam" id="NF040570">
    <property type="entry name" value="guided_TnpB"/>
    <property type="match status" value="1"/>
</dbReference>
<evidence type="ECO:0000259" key="6">
    <source>
        <dbReference type="Pfam" id="PF07282"/>
    </source>
</evidence>
<keyword evidence="2" id="KW-0815">Transposition</keyword>
<evidence type="ECO:0000259" key="5">
    <source>
        <dbReference type="Pfam" id="PF01385"/>
    </source>
</evidence>
<dbReference type="Pfam" id="PF01385">
    <property type="entry name" value="OrfB_IS605"/>
    <property type="match status" value="1"/>
</dbReference>
<dbReference type="InterPro" id="IPR010095">
    <property type="entry name" value="Cas12f1-like_TNB"/>
</dbReference>
<keyword evidence="3" id="KW-0238">DNA-binding</keyword>
<comment type="caution">
    <text evidence="7">The sequence shown here is derived from an EMBL/GenBank/DDBJ whole genome shotgun (WGS) entry which is preliminary data.</text>
</comment>
<gene>
    <name evidence="7" type="ORF">HMPREF1862_00465</name>
</gene>
<dbReference type="Pfam" id="PF07282">
    <property type="entry name" value="Cas12f1-like_TNB"/>
    <property type="match status" value="1"/>
</dbReference>
<evidence type="ECO:0000256" key="4">
    <source>
        <dbReference type="ARBA" id="ARBA00023172"/>
    </source>
</evidence>
<evidence type="ECO:0000313" key="7">
    <source>
        <dbReference type="EMBL" id="KXB81569.1"/>
    </source>
</evidence>
<organism evidence="7 8">
    <name type="scientific">Varibaculum cambriense</name>
    <dbReference type="NCBI Taxonomy" id="184870"/>
    <lineage>
        <taxon>Bacteria</taxon>
        <taxon>Bacillati</taxon>
        <taxon>Actinomycetota</taxon>
        <taxon>Actinomycetes</taxon>
        <taxon>Actinomycetales</taxon>
        <taxon>Actinomycetaceae</taxon>
        <taxon>Varibaculum</taxon>
    </lineage>
</organism>
<feature type="domain" description="Cas12f1-like TNB" evidence="6">
    <location>
        <begin position="346"/>
        <end position="393"/>
    </location>
</feature>
<proteinExistence type="inferred from homology"/>
<dbReference type="GO" id="GO:0006310">
    <property type="term" value="P:DNA recombination"/>
    <property type="evidence" value="ECO:0007669"/>
    <property type="project" value="UniProtKB-KW"/>
</dbReference>
<dbReference type="EMBL" id="LSDN01000007">
    <property type="protein sequence ID" value="KXB81569.1"/>
    <property type="molecule type" value="Genomic_DNA"/>
</dbReference>
<name>A0AB34X0S3_9ACTO</name>
<dbReference type="AlphaFoldDB" id="A0AB34X0S3"/>
<evidence type="ECO:0000313" key="8">
    <source>
        <dbReference type="Proteomes" id="UP000070572"/>
    </source>
</evidence>